<evidence type="ECO:0000313" key="1">
    <source>
        <dbReference type="EMBL" id="JAD46943.1"/>
    </source>
</evidence>
<dbReference type="EMBL" id="GBRH01250952">
    <property type="protein sequence ID" value="JAD46943.1"/>
    <property type="molecule type" value="Transcribed_RNA"/>
</dbReference>
<dbReference type="AlphaFoldDB" id="A0A0A9AAG4"/>
<reference evidence="1" key="1">
    <citation type="submission" date="2014-09" db="EMBL/GenBank/DDBJ databases">
        <authorList>
            <person name="Magalhaes I.L.F."/>
            <person name="Oliveira U."/>
            <person name="Santos F.R."/>
            <person name="Vidigal T.H.D.A."/>
            <person name="Brescovit A.D."/>
            <person name="Santos A.J."/>
        </authorList>
    </citation>
    <scope>NUCLEOTIDE SEQUENCE</scope>
    <source>
        <tissue evidence="1">Shoot tissue taken approximately 20 cm above the soil surface</tissue>
    </source>
</reference>
<accession>A0A0A9AAG4</accession>
<organism evidence="1">
    <name type="scientific">Arundo donax</name>
    <name type="common">Giant reed</name>
    <name type="synonym">Donax arundinaceus</name>
    <dbReference type="NCBI Taxonomy" id="35708"/>
    <lineage>
        <taxon>Eukaryota</taxon>
        <taxon>Viridiplantae</taxon>
        <taxon>Streptophyta</taxon>
        <taxon>Embryophyta</taxon>
        <taxon>Tracheophyta</taxon>
        <taxon>Spermatophyta</taxon>
        <taxon>Magnoliopsida</taxon>
        <taxon>Liliopsida</taxon>
        <taxon>Poales</taxon>
        <taxon>Poaceae</taxon>
        <taxon>PACMAD clade</taxon>
        <taxon>Arundinoideae</taxon>
        <taxon>Arundineae</taxon>
        <taxon>Arundo</taxon>
    </lineage>
</organism>
<name>A0A0A9AAG4_ARUDO</name>
<protein>
    <submittedName>
        <fullName evidence="1">Uncharacterized protein</fullName>
    </submittedName>
</protein>
<proteinExistence type="predicted"/>
<sequence length="67" mass="7659">MLLDRIIIIRGPELFSFILDEHTFAVIGHIGLNMFCNFFMFSFQTKDLSLGCKCTVVWVNHSSSFGL</sequence>
<reference evidence="1" key="2">
    <citation type="journal article" date="2015" name="Data Brief">
        <title>Shoot transcriptome of the giant reed, Arundo donax.</title>
        <authorList>
            <person name="Barrero R.A."/>
            <person name="Guerrero F.D."/>
            <person name="Moolhuijzen P."/>
            <person name="Goolsby J.A."/>
            <person name="Tidwell J."/>
            <person name="Bellgard S.E."/>
            <person name="Bellgard M.I."/>
        </authorList>
    </citation>
    <scope>NUCLEOTIDE SEQUENCE</scope>
    <source>
        <tissue evidence="1">Shoot tissue taken approximately 20 cm above the soil surface</tissue>
    </source>
</reference>